<dbReference type="Proteomes" id="UP000184092">
    <property type="component" value="Unassembled WGS sequence"/>
</dbReference>
<dbReference type="InterPro" id="IPR036249">
    <property type="entry name" value="Thioredoxin-like_sf"/>
</dbReference>
<dbReference type="PROSITE" id="PS51352">
    <property type="entry name" value="THIOREDOXIN_2"/>
    <property type="match status" value="1"/>
</dbReference>
<dbReference type="Pfam" id="PF00578">
    <property type="entry name" value="AhpC-TSA"/>
    <property type="match status" value="1"/>
</dbReference>
<name>A0A1M7PGI3_9FLAO</name>
<proteinExistence type="predicted"/>
<reference evidence="3" key="1">
    <citation type="submission" date="2016-11" db="EMBL/GenBank/DDBJ databases">
        <authorList>
            <person name="Varghese N."/>
            <person name="Submissions S."/>
        </authorList>
    </citation>
    <scope>NUCLEOTIDE SEQUENCE [LARGE SCALE GENOMIC DNA]</scope>
    <source>
        <strain evidence="3">CGMCC 1.2749</strain>
    </source>
</reference>
<dbReference type="AlphaFoldDB" id="A0A1M7PGI3"/>
<dbReference type="InterPro" id="IPR013766">
    <property type="entry name" value="Thioredoxin_domain"/>
</dbReference>
<sequence length="490" mass="56631">MNKERTKSSFINDVRLCCIAILWLLAMPMTGQIQDVSLKIHLMGVSQSKIKILSVAGSSMKTIAENPGINKGETAVLKVAGNMLPAEFVVRFDYQEKEGGDSYPAEKHIFMDKQDLELWARPKALNEPDSTYFQKSEIENTLFARFSADNGKRRAQLGLLQDFLMNYDQQESKFFMLATEEYEKKRLVYNKWIATETNQHQLAFVSNGFVFQHLPPMMWKGTERDRTNNAIANYFDAMDFKNPLIIKSTDIKDWMNKYINLYGTMCPTTELRDSLFTLAGKRAIEKARLGHPLVYGWMVDYFYNGYESFNISAGIKMLEPYLNDLLCLTNKRTAIEERLKGMETLVVGSIAPDFPWKLDSGETIGFHEYKTEAKYKLLLFWSADCPHCKEMMEKFYPWYLELANRKLMDVFAISLDETETEIPIWEREMTMLSAFKHKRAEQGVRSLEATAYFVLATPTMILVEAKTNTIVALPETEQQLHLFLWTNSQH</sequence>
<evidence type="ECO:0000313" key="2">
    <source>
        <dbReference type="EMBL" id="SHN16151.1"/>
    </source>
</evidence>
<protein>
    <submittedName>
        <fullName evidence="2">AhpC/TSA family protein</fullName>
    </submittedName>
</protein>
<dbReference type="InterPro" id="IPR000866">
    <property type="entry name" value="AhpC/TSA"/>
</dbReference>
<dbReference type="Gene3D" id="3.40.30.10">
    <property type="entry name" value="Glutaredoxin"/>
    <property type="match status" value="1"/>
</dbReference>
<evidence type="ECO:0000313" key="3">
    <source>
        <dbReference type="Proteomes" id="UP000184092"/>
    </source>
</evidence>
<dbReference type="EMBL" id="FRCL01000017">
    <property type="protein sequence ID" value="SHN16151.1"/>
    <property type="molecule type" value="Genomic_DNA"/>
</dbReference>
<organism evidence="2 3">
    <name type="scientific">Flavobacterium xinjiangense</name>
    <dbReference type="NCBI Taxonomy" id="178356"/>
    <lineage>
        <taxon>Bacteria</taxon>
        <taxon>Pseudomonadati</taxon>
        <taxon>Bacteroidota</taxon>
        <taxon>Flavobacteriia</taxon>
        <taxon>Flavobacteriales</taxon>
        <taxon>Flavobacteriaceae</taxon>
        <taxon>Flavobacterium</taxon>
    </lineage>
</organism>
<dbReference type="GO" id="GO:0016491">
    <property type="term" value="F:oxidoreductase activity"/>
    <property type="evidence" value="ECO:0007669"/>
    <property type="project" value="InterPro"/>
</dbReference>
<feature type="domain" description="Thioredoxin" evidence="1">
    <location>
        <begin position="345"/>
        <end position="490"/>
    </location>
</feature>
<keyword evidence="3" id="KW-1185">Reference proteome</keyword>
<dbReference type="SUPFAM" id="SSF52833">
    <property type="entry name" value="Thioredoxin-like"/>
    <property type="match status" value="1"/>
</dbReference>
<dbReference type="GO" id="GO:0016209">
    <property type="term" value="F:antioxidant activity"/>
    <property type="evidence" value="ECO:0007669"/>
    <property type="project" value="InterPro"/>
</dbReference>
<dbReference type="STRING" id="178356.SAMN05216269_11730"/>
<gene>
    <name evidence="2" type="ORF">SAMN05216269_11730</name>
</gene>
<evidence type="ECO:0000259" key="1">
    <source>
        <dbReference type="PROSITE" id="PS51352"/>
    </source>
</evidence>
<accession>A0A1M7PGI3</accession>